<reference evidence="3 4" key="1">
    <citation type="journal article" date="2019" name="Int. J. Syst. Evol. Microbiol.">
        <title>The Global Catalogue of Microorganisms (GCM) 10K type strain sequencing project: providing services to taxonomists for standard genome sequencing and annotation.</title>
        <authorList>
            <consortium name="The Broad Institute Genomics Platform"/>
            <consortium name="The Broad Institute Genome Sequencing Center for Infectious Disease"/>
            <person name="Wu L."/>
            <person name="Ma J."/>
        </authorList>
    </citation>
    <scope>NUCLEOTIDE SEQUENCE [LARGE SCALE GENOMIC DNA]</scope>
    <source>
        <strain evidence="3 4">JCM 15572</strain>
    </source>
</reference>
<evidence type="ECO:0000256" key="1">
    <source>
        <dbReference type="SAM" id="MobiDB-lite"/>
    </source>
</evidence>
<feature type="region of interest" description="Disordered" evidence="1">
    <location>
        <begin position="32"/>
        <end position="90"/>
    </location>
</feature>
<name>A0ABN2DAP0_9ACTN</name>
<feature type="chain" id="PRO_5045908116" description="Lipoprotein" evidence="2">
    <location>
        <begin position="27"/>
        <end position="182"/>
    </location>
</feature>
<evidence type="ECO:0000313" key="4">
    <source>
        <dbReference type="Proteomes" id="UP001501705"/>
    </source>
</evidence>
<protein>
    <recommendedName>
        <fullName evidence="5">Lipoprotein</fullName>
    </recommendedName>
</protein>
<feature type="compositionally biased region" description="Basic and acidic residues" evidence="1">
    <location>
        <begin position="46"/>
        <end position="61"/>
    </location>
</feature>
<evidence type="ECO:0000256" key="2">
    <source>
        <dbReference type="SAM" id="SignalP"/>
    </source>
</evidence>
<dbReference type="Proteomes" id="UP001501705">
    <property type="component" value="Unassembled WGS sequence"/>
</dbReference>
<dbReference type="EMBL" id="BAAAPH010000008">
    <property type="protein sequence ID" value="GAA1571877.1"/>
    <property type="molecule type" value="Genomic_DNA"/>
</dbReference>
<feature type="signal peptide" evidence="2">
    <location>
        <begin position="1"/>
        <end position="26"/>
    </location>
</feature>
<proteinExistence type="predicted"/>
<organism evidence="3 4">
    <name type="scientific">Kribbella hippodromi</name>
    <dbReference type="NCBI Taxonomy" id="434347"/>
    <lineage>
        <taxon>Bacteria</taxon>
        <taxon>Bacillati</taxon>
        <taxon>Actinomycetota</taxon>
        <taxon>Actinomycetes</taxon>
        <taxon>Propionibacteriales</taxon>
        <taxon>Kribbellaceae</taxon>
        <taxon>Kribbella</taxon>
    </lineage>
</organism>
<accession>A0ABN2DAP0</accession>
<dbReference type="PROSITE" id="PS51257">
    <property type="entry name" value="PROKAR_LIPOPROTEIN"/>
    <property type="match status" value="1"/>
</dbReference>
<evidence type="ECO:0000313" key="3">
    <source>
        <dbReference type="EMBL" id="GAA1571877.1"/>
    </source>
</evidence>
<gene>
    <name evidence="3" type="ORF">GCM10009804_30280</name>
</gene>
<comment type="caution">
    <text evidence="3">The sequence shown here is derived from an EMBL/GenBank/DDBJ whole genome shotgun (WGS) entry which is preliminary data.</text>
</comment>
<evidence type="ECO:0008006" key="5">
    <source>
        <dbReference type="Google" id="ProtNLM"/>
    </source>
</evidence>
<sequence>MGRTTARAYVRTAALAAAVLSGVLLVGCGNSSPEATGSSSASPSSTKDRGLEFAKCMRENGVKNFPDPSDNGSQVLGKDSGVDPSSASFKKAQEACKDLIPQIDNESAGGQPADLVKSRVWAKCVRDHGVPQFPDPEIDGKVTVIDMTNVPNEPGGPLDSALEACEDKRPAGNLTMQSGGGK</sequence>
<keyword evidence="4" id="KW-1185">Reference proteome</keyword>
<feature type="compositionally biased region" description="Low complexity" evidence="1">
    <location>
        <begin position="32"/>
        <end position="45"/>
    </location>
</feature>
<keyword evidence="2" id="KW-0732">Signal</keyword>
<dbReference type="RefSeq" id="WP_344234127.1">
    <property type="nucleotide sequence ID" value="NZ_BAAAPH010000008.1"/>
</dbReference>